<keyword evidence="4" id="KW-1185">Reference proteome</keyword>
<proteinExistence type="predicted"/>
<dbReference type="EMBL" id="APND01000001">
    <property type="protein sequence ID" value="MES1928107.1"/>
    <property type="molecule type" value="Genomic_DNA"/>
</dbReference>
<dbReference type="PANTHER" id="PTHR35535:SF2">
    <property type="entry name" value="DUF306 DOMAIN-CONTAINING PROTEIN"/>
    <property type="match status" value="1"/>
</dbReference>
<gene>
    <name evidence="3" type="ORF">SADO_02590</name>
</gene>
<keyword evidence="1" id="KW-0732">Signal</keyword>
<evidence type="ECO:0000313" key="3">
    <source>
        <dbReference type="EMBL" id="MES1928107.1"/>
    </source>
</evidence>
<dbReference type="InterPro" id="IPR053147">
    <property type="entry name" value="Hsp_HslJ-like"/>
</dbReference>
<name>A0ABV2AXW9_9GAMM</name>
<dbReference type="InterPro" id="IPR039366">
    <property type="entry name" value="Pilotin"/>
</dbReference>
<dbReference type="PROSITE" id="PS51257">
    <property type="entry name" value="PROKAR_LIPOPROTEIN"/>
    <property type="match status" value="1"/>
</dbReference>
<reference evidence="3 4" key="1">
    <citation type="submission" date="2013-03" db="EMBL/GenBank/DDBJ databases">
        <title>Salinisphaera dokdonensis CL-ES53 Genome Sequencing.</title>
        <authorList>
            <person name="Li C."/>
            <person name="Lai Q."/>
            <person name="Shao Z."/>
        </authorList>
    </citation>
    <scope>NUCLEOTIDE SEQUENCE [LARGE SCALE GENOMIC DNA]</scope>
    <source>
        <strain evidence="3 4">CL-ES53</strain>
    </source>
</reference>
<dbReference type="InterPro" id="IPR038670">
    <property type="entry name" value="HslJ-like_sf"/>
</dbReference>
<dbReference type="Proteomes" id="UP001460888">
    <property type="component" value="Unassembled WGS sequence"/>
</dbReference>
<evidence type="ECO:0000259" key="2">
    <source>
        <dbReference type="Pfam" id="PF03724"/>
    </source>
</evidence>
<sequence length="265" mass="29098">MHRRIRVLVLLLSSIVLAGCAANSQRPSAAAGDATTVKGQIAYRERIALVPGSHARVRVEDVAIADRKAPVIASQTLDLAERGVPAAFELVIPRDKLAPHGRYSLRAMIIGPDGRLLWTTDTHHPVHSDRRVNDLGLLMLKRVHSDSRDREAADRPLTGVEWVVEDIANAGIIDFSRVTLNFDTDGRLYGRASCNQYSGTYELEGDQLSVGRTTVTMKACAPALNNQERRFLDVLEDARGFEIDGTEKLIIHTAAGSTLEAYPQR</sequence>
<organism evidence="3 4">
    <name type="scientific">Salinisphaera dokdonensis CL-ES53</name>
    <dbReference type="NCBI Taxonomy" id="1304272"/>
    <lineage>
        <taxon>Bacteria</taxon>
        <taxon>Pseudomonadati</taxon>
        <taxon>Pseudomonadota</taxon>
        <taxon>Gammaproteobacteria</taxon>
        <taxon>Salinisphaerales</taxon>
        <taxon>Salinisphaeraceae</taxon>
        <taxon>Salinisphaera</taxon>
    </lineage>
</organism>
<comment type="caution">
    <text evidence="3">The sequence shown here is derived from an EMBL/GenBank/DDBJ whole genome shotgun (WGS) entry which is preliminary data.</text>
</comment>
<dbReference type="Pfam" id="PF09619">
    <property type="entry name" value="YscW"/>
    <property type="match status" value="1"/>
</dbReference>
<feature type="domain" description="DUF306" evidence="2">
    <location>
        <begin position="155"/>
        <end position="259"/>
    </location>
</feature>
<dbReference type="PANTHER" id="PTHR35535">
    <property type="entry name" value="HEAT SHOCK PROTEIN HSLJ"/>
    <property type="match status" value="1"/>
</dbReference>
<feature type="signal peptide" evidence="1">
    <location>
        <begin position="1"/>
        <end position="18"/>
    </location>
</feature>
<dbReference type="InterPro" id="IPR005184">
    <property type="entry name" value="DUF306_Meta_HslJ"/>
</dbReference>
<dbReference type="RefSeq" id="WP_353108974.1">
    <property type="nucleotide sequence ID" value="NZ_APND01000001.1"/>
</dbReference>
<dbReference type="Gene3D" id="2.40.128.270">
    <property type="match status" value="1"/>
</dbReference>
<evidence type="ECO:0000256" key="1">
    <source>
        <dbReference type="SAM" id="SignalP"/>
    </source>
</evidence>
<feature type="chain" id="PRO_5045767730" description="DUF306 domain-containing protein" evidence="1">
    <location>
        <begin position="19"/>
        <end position="265"/>
    </location>
</feature>
<evidence type="ECO:0000313" key="4">
    <source>
        <dbReference type="Proteomes" id="UP001460888"/>
    </source>
</evidence>
<accession>A0ABV2AXW9</accession>
<dbReference type="Pfam" id="PF03724">
    <property type="entry name" value="META"/>
    <property type="match status" value="1"/>
</dbReference>
<protein>
    <recommendedName>
        <fullName evidence="2">DUF306 domain-containing protein</fullName>
    </recommendedName>
</protein>